<dbReference type="InterPro" id="IPR040288">
    <property type="entry name" value="PXDC1"/>
</dbReference>
<dbReference type="GO" id="GO:0035091">
    <property type="term" value="F:phosphatidylinositol binding"/>
    <property type="evidence" value="ECO:0007669"/>
    <property type="project" value="InterPro"/>
</dbReference>
<dbReference type="EMBL" id="OY660877">
    <property type="protein sequence ID" value="CAJ1073209.1"/>
    <property type="molecule type" value="Genomic_DNA"/>
</dbReference>
<feature type="compositionally biased region" description="Basic and acidic residues" evidence="1">
    <location>
        <begin position="186"/>
        <end position="206"/>
    </location>
</feature>
<sequence length="387" mass="44288">MSGDDDVREGVSVAQVWVELLSAGQVEVRARLSDGSFLLLHRTDEDLAGMMKKLVDGFLDDRETLSSNLLTGLLRVRAADQVSDVQVKTVELNKLLQTIIYLPTKFSQSEAVLSFFRPSAKDQVFRQVQTFNKETNQPEDLRQVQSIRHEDKKGLKSFSHEDLVVHHSIGHEDQEQFQFIQHEADQVTGSEDHEKTESMRHEDKDLQQSIQSEDQDSVRSSGPEALEEVQTRMYEAQEVVQPLEPETQEKVQSTRREVQTEVQSIMHKVPERDQSLRPEAQEVVLFMRHEIQDRDQPSLHEEQDLNDLLSPLVLSEIWRSNGFCLANTETILIDPTPPINCVVQSEDVTDRRDDEQTQEEESEAGLASWPHPLHLLHTCSPETDILE</sequence>
<dbReference type="PANTHER" id="PTHR31433:SF0">
    <property type="entry name" value="PX DOMAIN-CONTAINING PROTEIN 1"/>
    <property type="match status" value="1"/>
</dbReference>
<feature type="region of interest" description="Disordered" evidence="1">
    <location>
        <begin position="347"/>
        <end position="367"/>
    </location>
</feature>
<evidence type="ECO:0000313" key="2">
    <source>
        <dbReference type="EMBL" id="CAJ1073209.1"/>
    </source>
</evidence>
<proteinExistence type="predicted"/>
<organism evidence="2 3">
    <name type="scientific">Xyrichtys novacula</name>
    <name type="common">Pearly razorfish</name>
    <name type="synonym">Hemipteronotus novacula</name>
    <dbReference type="NCBI Taxonomy" id="13765"/>
    <lineage>
        <taxon>Eukaryota</taxon>
        <taxon>Metazoa</taxon>
        <taxon>Chordata</taxon>
        <taxon>Craniata</taxon>
        <taxon>Vertebrata</taxon>
        <taxon>Euteleostomi</taxon>
        <taxon>Actinopterygii</taxon>
        <taxon>Neopterygii</taxon>
        <taxon>Teleostei</taxon>
        <taxon>Neoteleostei</taxon>
        <taxon>Acanthomorphata</taxon>
        <taxon>Eupercaria</taxon>
        <taxon>Labriformes</taxon>
        <taxon>Labridae</taxon>
        <taxon>Xyrichtys</taxon>
    </lineage>
</organism>
<name>A0AAV1GKM6_XYRNO</name>
<protein>
    <submittedName>
        <fullName evidence="2">Nestin-like isoform X2</fullName>
    </submittedName>
</protein>
<gene>
    <name evidence="2" type="ORF">XNOV1_A032825</name>
</gene>
<evidence type="ECO:0000313" key="3">
    <source>
        <dbReference type="Proteomes" id="UP001178508"/>
    </source>
</evidence>
<dbReference type="SUPFAM" id="SSF64268">
    <property type="entry name" value="PX domain"/>
    <property type="match status" value="1"/>
</dbReference>
<feature type="region of interest" description="Disordered" evidence="1">
    <location>
        <begin position="186"/>
        <end position="225"/>
    </location>
</feature>
<accession>A0AAV1GKM6</accession>
<dbReference type="InterPro" id="IPR036871">
    <property type="entry name" value="PX_dom_sf"/>
</dbReference>
<dbReference type="AlphaFoldDB" id="A0AAV1GKM6"/>
<evidence type="ECO:0000256" key="1">
    <source>
        <dbReference type="SAM" id="MobiDB-lite"/>
    </source>
</evidence>
<dbReference type="PANTHER" id="PTHR31433">
    <property type="entry name" value="PX DOMAIN-CONTAINING PROTEIN 1"/>
    <property type="match status" value="1"/>
</dbReference>
<reference evidence="2" key="1">
    <citation type="submission" date="2023-08" db="EMBL/GenBank/DDBJ databases">
        <authorList>
            <person name="Alioto T."/>
            <person name="Alioto T."/>
            <person name="Gomez Garrido J."/>
        </authorList>
    </citation>
    <scope>NUCLEOTIDE SEQUENCE</scope>
</reference>
<keyword evidence="3" id="KW-1185">Reference proteome</keyword>
<dbReference type="Proteomes" id="UP001178508">
    <property type="component" value="Chromosome 14"/>
</dbReference>
<dbReference type="Gene3D" id="3.30.1520.10">
    <property type="entry name" value="Phox-like domain"/>
    <property type="match status" value="1"/>
</dbReference>